<dbReference type="InterPro" id="IPR036249">
    <property type="entry name" value="Thioredoxin-like_sf"/>
</dbReference>
<evidence type="ECO:0000313" key="3">
    <source>
        <dbReference type="Proteomes" id="UP000250140"/>
    </source>
</evidence>
<dbReference type="Proteomes" id="UP000250140">
    <property type="component" value="Unassembled WGS sequence"/>
</dbReference>
<organism evidence="2 3">
    <name type="scientific">Glonium stellatum</name>
    <dbReference type="NCBI Taxonomy" id="574774"/>
    <lineage>
        <taxon>Eukaryota</taxon>
        <taxon>Fungi</taxon>
        <taxon>Dikarya</taxon>
        <taxon>Ascomycota</taxon>
        <taxon>Pezizomycotina</taxon>
        <taxon>Dothideomycetes</taxon>
        <taxon>Pleosporomycetidae</taxon>
        <taxon>Gloniales</taxon>
        <taxon>Gloniaceae</taxon>
        <taxon>Glonium</taxon>
    </lineage>
</organism>
<reference evidence="2 3" key="1">
    <citation type="journal article" date="2016" name="Nat. Commun.">
        <title>Ectomycorrhizal ecology is imprinted in the genome of the dominant symbiotic fungus Cenococcum geophilum.</title>
        <authorList>
            <consortium name="DOE Joint Genome Institute"/>
            <person name="Peter M."/>
            <person name="Kohler A."/>
            <person name="Ohm R.A."/>
            <person name="Kuo A."/>
            <person name="Krutzmann J."/>
            <person name="Morin E."/>
            <person name="Arend M."/>
            <person name="Barry K.W."/>
            <person name="Binder M."/>
            <person name="Choi C."/>
            <person name="Clum A."/>
            <person name="Copeland A."/>
            <person name="Grisel N."/>
            <person name="Haridas S."/>
            <person name="Kipfer T."/>
            <person name="LaButti K."/>
            <person name="Lindquist E."/>
            <person name="Lipzen A."/>
            <person name="Maire R."/>
            <person name="Meier B."/>
            <person name="Mihaltcheva S."/>
            <person name="Molinier V."/>
            <person name="Murat C."/>
            <person name="Poggeler S."/>
            <person name="Quandt C.A."/>
            <person name="Sperisen C."/>
            <person name="Tritt A."/>
            <person name="Tisserant E."/>
            <person name="Crous P.W."/>
            <person name="Henrissat B."/>
            <person name="Nehls U."/>
            <person name="Egli S."/>
            <person name="Spatafora J.W."/>
            <person name="Grigoriev I.V."/>
            <person name="Martin F.M."/>
        </authorList>
    </citation>
    <scope>NUCLEOTIDE SEQUENCE [LARGE SCALE GENOMIC DNA]</scope>
    <source>
        <strain evidence="2 3">CBS 207.34</strain>
    </source>
</reference>
<dbReference type="Pfam" id="PF00085">
    <property type="entry name" value="Thioredoxin"/>
    <property type="match status" value="1"/>
</dbReference>
<sequence>MRIIIRPHIFPLRFLAGQPPPLRRRLSVSSPLSEKNRIYNSIRTPEELSTLLLLSASSHRPLITLWSASWCSTCATVKPILKELIEDEGVGEAEGGVGYSEVELDSVLISDLGVKYMINSMPTLLAFSRQEAQLETKLTKPEQMKDKKFLRQWLETEAKRGGAGGAGGSLFGGWFR</sequence>
<name>A0A8E2FDQ3_9PEZI</name>
<feature type="domain" description="Thioredoxin" evidence="1">
    <location>
        <begin position="58"/>
        <end position="137"/>
    </location>
</feature>
<keyword evidence="3" id="KW-1185">Reference proteome</keyword>
<dbReference type="AlphaFoldDB" id="A0A8E2FDQ3"/>
<gene>
    <name evidence="2" type="ORF">AOQ84DRAFT_351297</name>
</gene>
<accession>A0A8E2FDQ3</accession>
<dbReference type="EMBL" id="KV748511">
    <property type="protein sequence ID" value="OCL14910.1"/>
    <property type="molecule type" value="Genomic_DNA"/>
</dbReference>
<evidence type="ECO:0000313" key="2">
    <source>
        <dbReference type="EMBL" id="OCL14910.1"/>
    </source>
</evidence>
<dbReference type="OrthoDB" id="19690at2759"/>
<dbReference type="Gene3D" id="3.40.30.10">
    <property type="entry name" value="Glutaredoxin"/>
    <property type="match status" value="1"/>
</dbReference>
<dbReference type="SUPFAM" id="SSF52833">
    <property type="entry name" value="Thioredoxin-like"/>
    <property type="match status" value="1"/>
</dbReference>
<evidence type="ECO:0000259" key="1">
    <source>
        <dbReference type="Pfam" id="PF00085"/>
    </source>
</evidence>
<proteinExistence type="predicted"/>
<protein>
    <recommendedName>
        <fullName evidence="1">Thioredoxin domain-containing protein</fullName>
    </recommendedName>
</protein>
<dbReference type="InterPro" id="IPR013766">
    <property type="entry name" value="Thioredoxin_domain"/>
</dbReference>